<dbReference type="SMART" id="SM00347">
    <property type="entry name" value="HTH_MARR"/>
    <property type="match status" value="1"/>
</dbReference>
<dbReference type="PANTHER" id="PTHR33154:SF15">
    <property type="entry name" value="REGULATORY PROTEIN ARSR"/>
    <property type="match status" value="1"/>
</dbReference>
<comment type="caution">
    <text evidence="7">The sequence shown here is derived from an EMBL/GenBank/DDBJ whole genome shotgun (WGS) entry which is preliminary data.</text>
</comment>
<name>A0A7W5YNP8_9ACTN</name>
<gene>
    <name evidence="7" type="ORF">FHR33_003577</name>
</gene>
<feature type="compositionally biased region" description="Polar residues" evidence="4">
    <location>
        <begin position="277"/>
        <end position="301"/>
    </location>
</feature>
<dbReference type="InterPro" id="IPR001845">
    <property type="entry name" value="HTH_ArsR_DNA-bd_dom"/>
</dbReference>
<feature type="region of interest" description="Disordered" evidence="4">
    <location>
        <begin position="185"/>
        <end position="217"/>
    </location>
</feature>
<feature type="domain" description="HTH marR-type" evidence="5">
    <location>
        <begin position="16"/>
        <end position="113"/>
    </location>
</feature>
<dbReference type="CDD" id="cd00090">
    <property type="entry name" value="HTH_ARSR"/>
    <property type="match status" value="1"/>
</dbReference>
<dbReference type="SUPFAM" id="SSF46785">
    <property type="entry name" value="Winged helix' DNA-binding domain"/>
    <property type="match status" value="1"/>
</dbReference>
<evidence type="ECO:0000313" key="8">
    <source>
        <dbReference type="Proteomes" id="UP000579945"/>
    </source>
</evidence>
<keyword evidence="3" id="KW-0804">Transcription</keyword>
<dbReference type="InterPro" id="IPR036388">
    <property type="entry name" value="WH-like_DNA-bd_sf"/>
</dbReference>
<keyword evidence="2 7" id="KW-0238">DNA-binding</keyword>
<dbReference type="GO" id="GO:0003700">
    <property type="term" value="F:DNA-binding transcription factor activity"/>
    <property type="evidence" value="ECO:0007669"/>
    <property type="project" value="InterPro"/>
</dbReference>
<keyword evidence="1" id="KW-0805">Transcription regulation</keyword>
<dbReference type="Pfam" id="PF12840">
    <property type="entry name" value="HTH_20"/>
    <property type="match status" value="1"/>
</dbReference>
<feature type="region of interest" description="Disordered" evidence="4">
    <location>
        <begin position="238"/>
        <end position="309"/>
    </location>
</feature>
<dbReference type="RefSeq" id="WP_183648679.1">
    <property type="nucleotide sequence ID" value="NZ_JACIBV010000001.1"/>
</dbReference>
<dbReference type="EMBL" id="JACIBV010000001">
    <property type="protein sequence ID" value="MBB3727717.1"/>
    <property type="molecule type" value="Genomic_DNA"/>
</dbReference>
<evidence type="ECO:0000313" key="7">
    <source>
        <dbReference type="EMBL" id="MBB3727717.1"/>
    </source>
</evidence>
<dbReference type="SMART" id="SM00418">
    <property type="entry name" value="HTH_ARSR"/>
    <property type="match status" value="1"/>
</dbReference>
<dbReference type="Proteomes" id="UP000579945">
    <property type="component" value="Unassembled WGS sequence"/>
</dbReference>
<evidence type="ECO:0000256" key="4">
    <source>
        <dbReference type="SAM" id="MobiDB-lite"/>
    </source>
</evidence>
<dbReference type="PANTHER" id="PTHR33154">
    <property type="entry name" value="TRANSCRIPTIONAL REGULATOR, ARSR FAMILY"/>
    <property type="match status" value="1"/>
</dbReference>
<dbReference type="GeneID" id="95389998"/>
<dbReference type="InterPro" id="IPR000835">
    <property type="entry name" value="HTH_MarR-typ"/>
</dbReference>
<dbReference type="InterPro" id="IPR051081">
    <property type="entry name" value="HTH_MetalResp_TranReg"/>
</dbReference>
<reference evidence="7 8" key="1">
    <citation type="submission" date="2020-08" db="EMBL/GenBank/DDBJ databases">
        <title>Sequencing the genomes of 1000 actinobacteria strains.</title>
        <authorList>
            <person name="Klenk H.-P."/>
        </authorList>
    </citation>
    <scope>NUCLEOTIDE SEQUENCE [LARGE SCALE GENOMIC DNA]</scope>
    <source>
        <strain evidence="7 8">DSM 44320</strain>
    </source>
</reference>
<feature type="domain" description="HTH arsR-type" evidence="6">
    <location>
        <begin position="13"/>
        <end position="107"/>
    </location>
</feature>
<evidence type="ECO:0000256" key="1">
    <source>
        <dbReference type="ARBA" id="ARBA00023015"/>
    </source>
</evidence>
<proteinExistence type="predicted"/>
<evidence type="ECO:0000259" key="6">
    <source>
        <dbReference type="SMART" id="SM00418"/>
    </source>
</evidence>
<dbReference type="AlphaFoldDB" id="A0A7W5YNP8"/>
<accession>A0A7W5YNP8</accession>
<dbReference type="InterPro" id="IPR011991">
    <property type="entry name" value="ArsR-like_HTH"/>
</dbReference>
<dbReference type="GO" id="GO:0003677">
    <property type="term" value="F:DNA binding"/>
    <property type="evidence" value="ECO:0007669"/>
    <property type="project" value="UniProtKB-KW"/>
</dbReference>
<evidence type="ECO:0000259" key="5">
    <source>
        <dbReference type="SMART" id="SM00347"/>
    </source>
</evidence>
<dbReference type="Gene3D" id="1.10.10.10">
    <property type="entry name" value="Winged helix-like DNA-binding domain superfamily/Winged helix DNA-binding domain"/>
    <property type="match status" value="1"/>
</dbReference>
<sequence length="309" mass="34296">MSHDSRKPLSDPKAMRALAHPARLAMINFLGRQPAATATELAEVVGVTPSAASYHLRMLAKYGFVEDAPPRGDGRERVWQAVKEGVSIEREPQDEPMVKEAKQLLVDMILADSQREIRRGMAALDTEPQEWRDVSNWRRAYLMMTAAEAAELRDRMEQLIEPYLTLRRTDPPEGAREVVTHTSLFPLVDPPRPGPADRGPRRGLTCAEPSASQTAVPGMTVRPGLLWRYAFRWPVSDRPTSHAPSQTVPSVRPQGRQERVRGIRAAGRTAAAAQPRNWRTSTWPPSSPCDSSSRAVFTSATRPAGGTRR</sequence>
<evidence type="ECO:0000256" key="2">
    <source>
        <dbReference type="ARBA" id="ARBA00023125"/>
    </source>
</evidence>
<organism evidence="7 8">
    <name type="scientific">Nonomuraea dietziae</name>
    <dbReference type="NCBI Taxonomy" id="65515"/>
    <lineage>
        <taxon>Bacteria</taxon>
        <taxon>Bacillati</taxon>
        <taxon>Actinomycetota</taxon>
        <taxon>Actinomycetes</taxon>
        <taxon>Streptosporangiales</taxon>
        <taxon>Streptosporangiaceae</taxon>
        <taxon>Nonomuraea</taxon>
    </lineage>
</organism>
<keyword evidence="8" id="KW-1185">Reference proteome</keyword>
<evidence type="ECO:0000256" key="3">
    <source>
        <dbReference type="ARBA" id="ARBA00023163"/>
    </source>
</evidence>
<dbReference type="InterPro" id="IPR036390">
    <property type="entry name" value="WH_DNA-bd_sf"/>
</dbReference>
<feature type="compositionally biased region" description="Low complexity" evidence="4">
    <location>
        <begin position="263"/>
        <end position="273"/>
    </location>
</feature>
<protein>
    <submittedName>
        <fullName evidence="7">DNA-binding transcriptional ArsR family regulator</fullName>
    </submittedName>
</protein>